<protein>
    <submittedName>
        <fullName evidence="2">Uncharacterized protein</fullName>
    </submittedName>
</protein>
<keyword evidence="3" id="KW-1185">Reference proteome</keyword>
<evidence type="ECO:0000313" key="3">
    <source>
        <dbReference type="Proteomes" id="UP001374584"/>
    </source>
</evidence>
<comment type="similarity">
    <text evidence="1">Belongs to the ARG7 family.</text>
</comment>
<dbReference type="PANTHER" id="PTHR31374:SF228">
    <property type="entry name" value="SAUR FAMILY PROTEIN"/>
    <property type="match status" value="1"/>
</dbReference>
<dbReference type="PANTHER" id="PTHR31374">
    <property type="entry name" value="AUXIN-INDUCED PROTEIN-LIKE-RELATED"/>
    <property type="match status" value="1"/>
</dbReference>
<organism evidence="2 3">
    <name type="scientific">Phaseolus coccineus</name>
    <name type="common">Scarlet runner bean</name>
    <name type="synonym">Phaseolus multiflorus</name>
    <dbReference type="NCBI Taxonomy" id="3886"/>
    <lineage>
        <taxon>Eukaryota</taxon>
        <taxon>Viridiplantae</taxon>
        <taxon>Streptophyta</taxon>
        <taxon>Embryophyta</taxon>
        <taxon>Tracheophyta</taxon>
        <taxon>Spermatophyta</taxon>
        <taxon>Magnoliopsida</taxon>
        <taxon>eudicotyledons</taxon>
        <taxon>Gunneridae</taxon>
        <taxon>Pentapetalae</taxon>
        <taxon>rosids</taxon>
        <taxon>fabids</taxon>
        <taxon>Fabales</taxon>
        <taxon>Fabaceae</taxon>
        <taxon>Papilionoideae</taxon>
        <taxon>50 kb inversion clade</taxon>
        <taxon>NPAAA clade</taxon>
        <taxon>indigoferoid/millettioid clade</taxon>
        <taxon>Phaseoleae</taxon>
        <taxon>Phaseolus</taxon>
    </lineage>
</organism>
<dbReference type="InterPro" id="IPR003676">
    <property type="entry name" value="SAUR_fam"/>
</dbReference>
<proteinExistence type="inferred from homology"/>
<dbReference type="Proteomes" id="UP001374584">
    <property type="component" value="Unassembled WGS sequence"/>
</dbReference>
<gene>
    <name evidence="2" type="ORF">VNO80_11590</name>
</gene>
<dbReference type="GO" id="GO:0009733">
    <property type="term" value="P:response to auxin"/>
    <property type="evidence" value="ECO:0007669"/>
    <property type="project" value="InterPro"/>
</dbReference>
<name>A0AAN9NAN2_PHACN</name>
<dbReference type="Pfam" id="PF02519">
    <property type="entry name" value="Auxin_inducible"/>
    <property type="match status" value="1"/>
</dbReference>
<comment type="caution">
    <text evidence="2">The sequence shown here is derived from an EMBL/GenBank/DDBJ whole genome shotgun (WGS) entry which is preliminary data.</text>
</comment>
<accession>A0AAN9NAN2</accession>
<evidence type="ECO:0000313" key="2">
    <source>
        <dbReference type="EMBL" id="KAK7369550.1"/>
    </source>
</evidence>
<evidence type="ECO:0000256" key="1">
    <source>
        <dbReference type="ARBA" id="ARBA00006974"/>
    </source>
</evidence>
<dbReference type="AlphaFoldDB" id="A0AAN9NAN2"/>
<dbReference type="EMBL" id="JAYMYR010000004">
    <property type="protein sequence ID" value="KAK7369550.1"/>
    <property type="molecule type" value="Genomic_DNA"/>
</dbReference>
<sequence>MPCACISSYNLSFFKSASFKYTTKPCSGPGNFHTSYYPFLPNHSSGLLNQFCSVWQYPLLLAVIHFPAEILVVSMLRFRSFENWVEWSRMSVIKNSKVRQLWSPSPETWQGVERRNTSGTMVPPFPDWDGIGTEEEIKKMKVKKGWLAVEVEEESEEGCGKGSQRFMIPISYLYHPLFNHLLDKAYEVYGYHTQGPLKLPCSVDDFLHLRWRIHKEATTHHLHHQPHRQLSHSFYFHSC</sequence>
<reference evidence="2 3" key="1">
    <citation type="submission" date="2024-01" db="EMBL/GenBank/DDBJ databases">
        <title>The genomes of 5 underutilized Papilionoideae crops provide insights into root nodulation and disease resistanc.</title>
        <authorList>
            <person name="Jiang F."/>
        </authorList>
    </citation>
    <scope>NUCLEOTIDE SEQUENCE [LARGE SCALE GENOMIC DNA]</scope>
    <source>
        <strain evidence="2">JINMINGXINNONG_FW02</strain>
        <tissue evidence="2">Leaves</tissue>
    </source>
</reference>